<dbReference type="InterPro" id="IPR002401">
    <property type="entry name" value="Cyt_P450_E_grp-I"/>
</dbReference>
<dbReference type="PRINTS" id="PR00385">
    <property type="entry name" value="P450"/>
</dbReference>
<keyword evidence="8" id="KW-1185">Reference proteome</keyword>
<dbReference type="OrthoDB" id="2789670at2759"/>
<keyword evidence="6" id="KW-0812">Transmembrane</keyword>
<dbReference type="GO" id="GO:0020037">
    <property type="term" value="F:heme binding"/>
    <property type="evidence" value="ECO:0007669"/>
    <property type="project" value="InterPro"/>
</dbReference>
<keyword evidence="6" id="KW-1133">Transmembrane helix</keyword>
<dbReference type="InterPro" id="IPR036396">
    <property type="entry name" value="Cyt_P450_sf"/>
</dbReference>
<evidence type="ECO:0000256" key="5">
    <source>
        <dbReference type="RuleBase" id="RU000461"/>
    </source>
</evidence>
<dbReference type="PROSITE" id="PS00086">
    <property type="entry name" value="CYTOCHROME_P450"/>
    <property type="match status" value="1"/>
</dbReference>
<dbReference type="InterPro" id="IPR017972">
    <property type="entry name" value="Cyt_P450_CS"/>
</dbReference>
<feature type="transmembrane region" description="Helical" evidence="6">
    <location>
        <begin position="12"/>
        <end position="32"/>
    </location>
</feature>
<accession>A0A9P9IU45</accession>
<dbReference type="EMBL" id="JAGMWT010000003">
    <property type="protein sequence ID" value="KAH7132466.1"/>
    <property type="molecule type" value="Genomic_DNA"/>
</dbReference>
<dbReference type="Proteomes" id="UP000700596">
    <property type="component" value="Unassembled WGS sequence"/>
</dbReference>
<evidence type="ECO:0000313" key="7">
    <source>
        <dbReference type="EMBL" id="KAH7132466.1"/>
    </source>
</evidence>
<organism evidence="7 8">
    <name type="scientific">Dendryphion nanum</name>
    <dbReference type="NCBI Taxonomy" id="256645"/>
    <lineage>
        <taxon>Eukaryota</taxon>
        <taxon>Fungi</taxon>
        <taxon>Dikarya</taxon>
        <taxon>Ascomycota</taxon>
        <taxon>Pezizomycotina</taxon>
        <taxon>Dothideomycetes</taxon>
        <taxon>Pleosporomycetidae</taxon>
        <taxon>Pleosporales</taxon>
        <taxon>Torulaceae</taxon>
        <taxon>Dendryphion</taxon>
    </lineage>
</organism>
<keyword evidence="5 7" id="KW-0503">Monooxygenase</keyword>
<protein>
    <submittedName>
        <fullName evidence="7">Cytochrome P450 monooxygenase</fullName>
    </submittedName>
</protein>
<dbReference type="Gene3D" id="1.10.630.10">
    <property type="entry name" value="Cytochrome P450"/>
    <property type="match status" value="1"/>
</dbReference>
<dbReference type="AlphaFoldDB" id="A0A9P9IU45"/>
<comment type="similarity">
    <text evidence="5">Belongs to the cytochrome P450 family.</text>
</comment>
<evidence type="ECO:0000256" key="2">
    <source>
        <dbReference type="ARBA" id="ARBA00022723"/>
    </source>
</evidence>
<proteinExistence type="inferred from homology"/>
<dbReference type="SUPFAM" id="SSF48264">
    <property type="entry name" value="Cytochrome P450"/>
    <property type="match status" value="1"/>
</dbReference>
<evidence type="ECO:0000256" key="3">
    <source>
        <dbReference type="ARBA" id="ARBA00023004"/>
    </source>
</evidence>
<evidence type="ECO:0000256" key="6">
    <source>
        <dbReference type="SAM" id="Phobius"/>
    </source>
</evidence>
<evidence type="ECO:0000256" key="4">
    <source>
        <dbReference type="PIRSR" id="PIRSR602401-1"/>
    </source>
</evidence>
<dbReference type="PANTHER" id="PTHR24305">
    <property type="entry name" value="CYTOCHROME P450"/>
    <property type="match status" value="1"/>
</dbReference>
<dbReference type="InterPro" id="IPR050121">
    <property type="entry name" value="Cytochrome_P450_monoxygenase"/>
</dbReference>
<sequence length="532" mass="60016">MSSIILISAPYAAVLGASVFIYFVLHPLFVYFRDAKGLRRYPLLHPLASISNVPFMVVAHTHARSAYMAKLHKTHPIIRTGPSSLSYGDVRAIKDIYGHNTPCTKDTTYAVSAGSHFHLADVVDKHDHQRKRKVLSAAYAIKNLEGWEHKVADKTMRLLKHMDTCCTDPLRKGAIPKPEDVNLDYRAWSNFFSLDAIADIGLSEKLGFLDNGHDRVVGRCTDGSIYECNLREALYSSNIKQSLLIYSYSHYKLLSKLSNIIPYYGRMAKFGEKWDGIPAELAHRRLQRYRAGEKLEDFFQVLMEDKNGHPNNLEWGEIVAEVNIMMNAGSVTTAIALTNVLFQLLKNPKIMEKAVQELDTALEDDEDEDESGVISYDKVKHLPYLRACLDESLRLFPPTPQGLGRETPAEGTNILGDYIPGGVSVSISAFVAHRCERTYPQADKYLPERWLGEEGKALQPYFITFSAGARGCIGRNISYLEQTVVLASILRRYGFALSRPDFELKRCEGMNWLLDEMPIKVWRRDIKSSTSG</sequence>
<gene>
    <name evidence="7" type="ORF">B0J11DRAFT_601043</name>
</gene>
<dbReference type="GO" id="GO:0005506">
    <property type="term" value="F:iron ion binding"/>
    <property type="evidence" value="ECO:0007669"/>
    <property type="project" value="InterPro"/>
</dbReference>
<dbReference type="GO" id="GO:0004497">
    <property type="term" value="F:monooxygenase activity"/>
    <property type="evidence" value="ECO:0007669"/>
    <property type="project" value="UniProtKB-KW"/>
</dbReference>
<dbReference type="GO" id="GO:0016705">
    <property type="term" value="F:oxidoreductase activity, acting on paired donors, with incorporation or reduction of molecular oxygen"/>
    <property type="evidence" value="ECO:0007669"/>
    <property type="project" value="InterPro"/>
</dbReference>
<keyword evidence="5" id="KW-0560">Oxidoreductase</keyword>
<feature type="binding site" description="axial binding residue" evidence="4">
    <location>
        <position position="472"/>
    </location>
    <ligand>
        <name>heme</name>
        <dbReference type="ChEBI" id="CHEBI:30413"/>
    </ligand>
    <ligandPart>
        <name>Fe</name>
        <dbReference type="ChEBI" id="CHEBI:18248"/>
    </ligandPart>
</feature>
<keyword evidence="6" id="KW-0472">Membrane</keyword>
<reference evidence="7" key="1">
    <citation type="journal article" date="2021" name="Nat. Commun.">
        <title>Genetic determinants of endophytism in the Arabidopsis root mycobiome.</title>
        <authorList>
            <person name="Mesny F."/>
            <person name="Miyauchi S."/>
            <person name="Thiergart T."/>
            <person name="Pickel B."/>
            <person name="Atanasova L."/>
            <person name="Karlsson M."/>
            <person name="Huettel B."/>
            <person name="Barry K.W."/>
            <person name="Haridas S."/>
            <person name="Chen C."/>
            <person name="Bauer D."/>
            <person name="Andreopoulos W."/>
            <person name="Pangilinan J."/>
            <person name="LaButti K."/>
            <person name="Riley R."/>
            <person name="Lipzen A."/>
            <person name="Clum A."/>
            <person name="Drula E."/>
            <person name="Henrissat B."/>
            <person name="Kohler A."/>
            <person name="Grigoriev I.V."/>
            <person name="Martin F.M."/>
            <person name="Hacquard S."/>
        </authorList>
    </citation>
    <scope>NUCLEOTIDE SEQUENCE</scope>
    <source>
        <strain evidence="7">MPI-CAGE-CH-0243</strain>
    </source>
</reference>
<dbReference type="InterPro" id="IPR001128">
    <property type="entry name" value="Cyt_P450"/>
</dbReference>
<dbReference type="PANTHER" id="PTHR24305:SF172">
    <property type="entry name" value="P450, PUTATIVE (EUROFUNG)-RELATED"/>
    <property type="match status" value="1"/>
</dbReference>
<comment type="caution">
    <text evidence="7">The sequence shown here is derived from an EMBL/GenBank/DDBJ whole genome shotgun (WGS) entry which is preliminary data.</text>
</comment>
<dbReference type="Pfam" id="PF00067">
    <property type="entry name" value="p450"/>
    <property type="match status" value="1"/>
</dbReference>
<keyword evidence="4 5" id="KW-0349">Heme</keyword>
<dbReference type="CDD" id="cd11061">
    <property type="entry name" value="CYP67-like"/>
    <property type="match status" value="1"/>
</dbReference>
<keyword evidence="2 4" id="KW-0479">Metal-binding</keyword>
<keyword evidence="3 4" id="KW-0408">Iron</keyword>
<dbReference type="PRINTS" id="PR00463">
    <property type="entry name" value="EP450I"/>
</dbReference>
<comment type="cofactor">
    <cofactor evidence="1 4">
        <name>heme</name>
        <dbReference type="ChEBI" id="CHEBI:30413"/>
    </cofactor>
</comment>
<evidence type="ECO:0000313" key="8">
    <source>
        <dbReference type="Proteomes" id="UP000700596"/>
    </source>
</evidence>
<name>A0A9P9IU45_9PLEO</name>
<evidence type="ECO:0000256" key="1">
    <source>
        <dbReference type="ARBA" id="ARBA00001971"/>
    </source>
</evidence>